<organism evidence="2 3">
    <name type="scientific">Orenia metallireducens</name>
    <dbReference type="NCBI Taxonomy" id="1413210"/>
    <lineage>
        <taxon>Bacteria</taxon>
        <taxon>Bacillati</taxon>
        <taxon>Bacillota</taxon>
        <taxon>Clostridia</taxon>
        <taxon>Halanaerobiales</taxon>
        <taxon>Halobacteroidaceae</taxon>
        <taxon>Orenia</taxon>
    </lineage>
</organism>
<dbReference type="RefSeq" id="WP_097017698.1">
    <property type="nucleotide sequence ID" value="NZ_OBDZ01000011.1"/>
</dbReference>
<feature type="transmembrane region" description="Helical" evidence="1">
    <location>
        <begin position="20"/>
        <end position="40"/>
    </location>
</feature>
<dbReference type="OrthoDB" id="10002106at2"/>
<evidence type="ECO:0000256" key="1">
    <source>
        <dbReference type="SAM" id="Phobius"/>
    </source>
</evidence>
<keyword evidence="1" id="KW-1133">Transmembrane helix</keyword>
<keyword evidence="1" id="KW-0812">Transmembrane</keyword>
<dbReference type="EMBL" id="OBDZ01000011">
    <property type="protein sequence ID" value="SNY27400.1"/>
    <property type="molecule type" value="Genomic_DNA"/>
</dbReference>
<dbReference type="AlphaFoldDB" id="A0A285GUT2"/>
<dbReference type="Proteomes" id="UP000219573">
    <property type="component" value="Unassembled WGS sequence"/>
</dbReference>
<reference evidence="3" key="1">
    <citation type="submission" date="2017-09" db="EMBL/GenBank/DDBJ databases">
        <authorList>
            <person name="Varghese N."/>
            <person name="Submissions S."/>
        </authorList>
    </citation>
    <scope>NUCLEOTIDE SEQUENCE [LARGE SCALE GENOMIC DNA]</scope>
    <source>
        <strain evidence="3">MSL47</strain>
    </source>
</reference>
<evidence type="ECO:0000313" key="3">
    <source>
        <dbReference type="Proteomes" id="UP000219573"/>
    </source>
</evidence>
<keyword evidence="3" id="KW-1185">Reference proteome</keyword>
<name>A0A285GUT2_9FIRM</name>
<sequence length="188" mass="21639">MKLAIQDFKAVNILEDKRLILLLVLILFLSSMSILTYRILCFYKIGEELINFEQDLNNMVKVADLSTKEDIALEEEAKETNKEETIDNEKIVAKNPFKILLKKIEKEKVEDDKIENKIEIRTIELLGILNNQFSKVAIIKFGKKNSLVQIIKVGEEFAGLTLKEIKDDKVVMKSQGRNYIYTLGGEEN</sequence>
<proteinExistence type="predicted"/>
<accession>A0A285GUT2</accession>
<protein>
    <submittedName>
        <fullName evidence="2">Uncharacterized protein</fullName>
    </submittedName>
</protein>
<dbReference type="Gene3D" id="2.30.30.830">
    <property type="match status" value="1"/>
</dbReference>
<gene>
    <name evidence="2" type="ORF">SAMN06265827_11117</name>
</gene>
<evidence type="ECO:0000313" key="2">
    <source>
        <dbReference type="EMBL" id="SNY27400.1"/>
    </source>
</evidence>
<keyword evidence="1" id="KW-0472">Membrane</keyword>